<feature type="compositionally biased region" description="Basic and acidic residues" evidence="7">
    <location>
        <begin position="211"/>
        <end position="227"/>
    </location>
</feature>
<evidence type="ECO:0000256" key="4">
    <source>
        <dbReference type="ARBA" id="ARBA00022771"/>
    </source>
</evidence>
<reference evidence="9" key="1">
    <citation type="journal article" date="2024" name="Gigascience">
        <title>Chromosome-level genome of the poultry shaft louse Menopon gallinae provides insight into the host-switching and adaptive evolution of parasitic lice.</title>
        <authorList>
            <person name="Xu Y."/>
            <person name="Ma L."/>
            <person name="Liu S."/>
            <person name="Liang Y."/>
            <person name="Liu Q."/>
            <person name="He Z."/>
            <person name="Tian L."/>
            <person name="Duan Y."/>
            <person name="Cai W."/>
            <person name="Li H."/>
            <person name="Song F."/>
        </authorList>
    </citation>
    <scope>NUCLEOTIDE SEQUENCE</scope>
    <source>
        <strain evidence="9">Cailab_2023a</strain>
    </source>
</reference>
<dbReference type="PROSITE" id="PS00028">
    <property type="entry name" value="ZINC_FINGER_C2H2_1"/>
    <property type="match status" value="2"/>
</dbReference>
<evidence type="ECO:0000256" key="1">
    <source>
        <dbReference type="ARBA" id="ARBA00004123"/>
    </source>
</evidence>
<organism evidence="9">
    <name type="scientific">Menopon gallinae</name>
    <name type="common">poultry shaft louse</name>
    <dbReference type="NCBI Taxonomy" id="328185"/>
    <lineage>
        <taxon>Eukaryota</taxon>
        <taxon>Metazoa</taxon>
        <taxon>Ecdysozoa</taxon>
        <taxon>Arthropoda</taxon>
        <taxon>Hexapoda</taxon>
        <taxon>Insecta</taxon>
        <taxon>Pterygota</taxon>
        <taxon>Neoptera</taxon>
        <taxon>Paraneoptera</taxon>
        <taxon>Psocodea</taxon>
        <taxon>Troctomorpha</taxon>
        <taxon>Phthiraptera</taxon>
        <taxon>Amblycera</taxon>
        <taxon>Menoponidae</taxon>
        <taxon>Menopon</taxon>
    </lineage>
</organism>
<dbReference type="GO" id="GO:0003676">
    <property type="term" value="F:nucleic acid binding"/>
    <property type="evidence" value="ECO:0007669"/>
    <property type="project" value="InterPro"/>
</dbReference>
<comment type="caution">
    <text evidence="9">The sequence shown here is derived from an EMBL/GenBank/DDBJ whole genome shotgun (WGS) entry which is preliminary data.</text>
</comment>
<feature type="region of interest" description="Disordered" evidence="7">
    <location>
        <begin position="1"/>
        <end position="21"/>
    </location>
</feature>
<dbReference type="Pfam" id="PF12874">
    <property type="entry name" value="zf-met"/>
    <property type="match status" value="3"/>
</dbReference>
<dbReference type="InterPro" id="IPR003604">
    <property type="entry name" value="Matrin/U1-like-C_Znf_C2H2"/>
</dbReference>
<evidence type="ECO:0000256" key="6">
    <source>
        <dbReference type="ARBA" id="ARBA00023242"/>
    </source>
</evidence>
<proteinExistence type="predicted"/>
<protein>
    <recommendedName>
        <fullName evidence="8">C2H2-type domain-containing protein</fullName>
    </recommendedName>
</protein>
<evidence type="ECO:0000256" key="3">
    <source>
        <dbReference type="ARBA" id="ARBA00022737"/>
    </source>
</evidence>
<dbReference type="PANTHER" id="PTHR46144">
    <property type="entry name" value="ZINC FINGER PROTEIN 385B-LIKE"/>
    <property type="match status" value="1"/>
</dbReference>
<feature type="compositionally biased region" description="Basic and acidic residues" evidence="7">
    <location>
        <begin position="243"/>
        <end position="255"/>
    </location>
</feature>
<dbReference type="GO" id="GO:0008270">
    <property type="term" value="F:zinc ion binding"/>
    <property type="evidence" value="ECO:0007669"/>
    <property type="project" value="UniProtKB-KW"/>
</dbReference>
<feature type="region of interest" description="Disordered" evidence="7">
    <location>
        <begin position="205"/>
        <end position="294"/>
    </location>
</feature>
<feature type="domain" description="C2H2-type" evidence="8">
    <location>
        <begin position="118"/>
        <end position="140"/>
    </location>
</feature>
<dbReference type="EMBL" id="JARGDH010000002">
    <property type="protein sequence ID" value="KAL0274830.1"/>
    <property type="molecule type" value="Genomic_DNA"/>
</dbReference>
<evidence type="ECO:0000256" key="2">
    <source>
        <dbReference type="ARBA" id="ARBA00022723"/>
    </source>
</evidence>
<dbReference type="InterPro" id="IPR036236">
    <property type="entry name" value="Znf_C2H2_sf"/>
</dbReference>
<keyword evidence="3" id="KW-0677">Repeat</keyword>
<feature type="region of interest" description="Disordered" evidence="7">
    <location>
        <begin position="154"/>
        <end position="180"/>
    </location>
</feature>
<keyword evidence="2" id="KW-0479">Metal-binding</keyword>
<dbReference type="AlphaFoldDB" id="A0AAW2HY23"/>
<dbReference type="SMART" id="SM00355">
    <property type="entry name" value="ZnF_C2H2"/>
    <property type="match status" value="3"/>
</dbReference>
<keyword evidence="6" id="KW-0539">Nucleus</keyword>
<dbReference type="InterPro" id="IPR013087">
    <property type="entry name" value="Znf_C2H2_type"/>
</dbReference>
<keyword evidence="5" id="KW-0862">Zinc</keyword>
<keyword evidence="4" id="KW-0863">Zinc-finger</keyword>
<feature type="domain" description="C2H2-type" evidence="8">
    <location>
        <begin position="186"/>
        <end position="208"/>
    </location>
</feature>
<evidence type="ECO:0000256" key="5">
    <source>
        <dbReference type="ARBA" id="ARBA00022833"/>
    </source>
</evidence>
<dbReference type="SUPFAM" id="SSF57667">
    <property type="entry name" value="beta-beta-alpha zinc fingers"/>
    <property type="match status" value="3"/>
</dbReference>
<dbReference type="InterPro" id="IPR051868">
    <property type="entry name" value="ZN346_ZMAT4"/>
</dbReference>
<feature type="compositionally biased region" description="Polar residues" evidence="7">
    <location>
        <begin position="10"/>
        <end position="20"/>
    </location>
</feature>
<sequence>MNDVNHSYAPDNSSCDNSSIKGEIHSADKKNEFINLQMNASVAGVMGDGAATQKKSGANTVIRCDVCCCEMSSDLVYNSHVNGSRHRKRVKALEIVASLKGEKGIEVGPEDNPNAYRCEVCLMTLNSPQQLEIHLAGSKHKNKVAKEKLQNVVDNGNNENTEGEEICNTDSPPSKKRKKDGKYLSCDICNITVNSETQYEQHIVSKKHVSREKGENCPKRKVNKSDNRSNFFQNFVPGNRFHGGKELDKSPHDGPKPPPPFPPNNMNRLLPGNPPPNPRSNFNQMNNDGVNKGHFNNFNFPPRPFINNQRNYGGNFGGVPDVGKFFPKIRHHMFNSRDPIMQAHSK</sequence>
<gene>
    <name evidence="9" type="ORF">PYX00_002859</name>
</gene>
<evidence type="ECO:0000256" key="7">
    <source>
        <dbReference type="SAM" id="MobiDB-lite"/>
    </source>
</evidence>
<dbReference type="SMART" id="SM00451">
    <property type="entry name" value="ZnF_U1"/>
    <property type="match status" value="3"/>
</dbReference>
<comment type="subcellular location">
    <subcellularLocation>
        <location evidence="1">Nucleus</location>
    </subcellularLocation>
</comment>
<name>A0AAW2HY23_9NEOP</name>
<dbReference type="Gene3D" id="3.30.160.60">
    <property type="entry name" value="Classic Zinc Finger"/>
    <property type="match status" value="3"/>
</dbReference>
<dbReference type="PANTHER" id="PTHR46144:SF6">
    <property type="entry name" value="C2H2-TYPE DOMAIN-CONTAINING PROTEIN"/>
    <property type="match status" value="1"/>
</dbReference>
<accession>A0AAW2HY23</accession>
<evidence type="ECO:0000313" key="9">
    <source>
        <dbReference type="EMBL" id="KAL0274830.1"/>
    </source>
</evidence>
<evidence type="ECO:0000259" key="8">
    <source>
        <dbReference type="PROSITE" id="PS00028"/>
    </source>
</evidence>
<dbReference type="GO" id="GO:0005634">
    <property type="term" value="C:nucleus"/>
    <property type="evidence" value="ECO:0007669"/>
    <property type="project" value="UniProtKB-SubCell"/>
</dbReference>